<comment type="caution">
    <text evidence="1">The sequence shown here is derived from an EMBL/GenBank/DDBJ whole genome shotgun (WGS) entry which is preliminary data.</text>
</comment>
<keyword evidence="2" id="KW-1185">Reference proteome</keyword>
<name>A0ABT1A1V3_9PSEU</name>
<reference evidence="1" key="1">
    <citation type="submission" date="2021-04" db="EMBL/GenBank/DDBJ databases">
        <title>Pseudonocardia sp. nov., isolated from sandy soil of mangrove forest.</title>
        <authorList>
            <person name="Zan Z."/>
            <person name="Huang R."/>
            <person name="Liu W."/>
        </authorList>
    </citation>
    <scope>NUCLEOTIDE SEQUENCE</scope>
    <source>
        <strain evidence="1">S2-4</strain>
    </source>
</reference>
<protein>
    <recommendedName>
        <fullName evidence="3">C2H2-type domain-containing protein</fullName>
    </recommendedName>
</protein>
<dbReference type="EMBL" id="JAGSOV010000039">
    <property type="protein sequence ID" value="MCO1656979.1"/>
    <property type="molecule type" value="Genomic_DNA"/>
</dbReference>
<dbReference type="Proteomes" id="UP001165283">
    <property type="component" value="Unassembled WGS sequence"/>
</dbReference>
<sequence>MSLSVRSPSTPTTPTDRKYLLTGGLARCGVCGHRLVGAVKKFKNHSAPHLQRHPTAGGRGCTGTLLLAAETHVVTLLWAELDKPEFLDAVAADERKADPSPQHPRRSTAE</sequence>
<evidence type="ECO:0000313" key="1">
    <source>
        <dbReference type="EMBL" id="MCO1656979.1"/>
    </source>
</evidence>
<organism evidence="1 2">
    <name type="scientific">Pseudonocardia humida</name>
    <dbReference type="NCBI Taxonomy" id="2800819"/>
    <lineage>
        <taxon>Bacteria</taxon>
        <taxon>Bacillati</taxon>
        <taxon>Actinomycetota</taxon>
        <taxon>Actinomycetes</taxon>
        <taxon>Pseudonocardiales</taxon>
        <taxon>Pseudonocardiaceae</taxon>
        <taxon>Pseudonocardia</taxon>
    </lineage>
</organism>
<proteinExistence type="predicted"/>
<evidence type="ECO:0000313" key="2">
    <source>
        <dbReference type="Proteomes" id="UP001165283"/>
    </source>
</evidence>
<gene>
    <name evidence="1" type="ORF">KDL28_18115</name>
</gene>
<accession>A0ABT1A1V3</accession>
<dbReference type="RefSeq" id="WP_252440235.1">
    <property type="nucleotide sequence ID" value="NZ_JAGSOV010000039.1"/>
</dbReference>
<evidence type="ECO:0008006" key="3">
    <source>
        <dbReference type="Google" id="ProtNLM"/>
    </source>
</evidence>